<dbReference type="HOGENOM" id="CLU_020120_2_2_2"/>
<sequence length="328" mass="36285">MTDTVYSKGFLINLKDIDKVVSGLISDIVTSIVMISTSSNDCDATGIGNEISIATGFFIDNRIIVTVSHFLDEDRRGLERSLCIVTTVGEIVKGVVIGVDDKYDILFISTESKVDHSVIPLTYVNPIIGSISIAGGMAYGILRPFFSLGIVSGYEVKAPINNRLVEGLMLLSTPILPGMSGGPVVGLNGQLYGVIVAKYSDSNEFALAIPVSRIYFSYEILRRYGKVSHIKLGLVLIDYKPKLYSYGFRNGLIVSRNDNEKLKEFCSIESNDIILSINNINLNSLEDLRIALDLALINNKDIEITYYDFNKKRIERCTVPIYSFILHN</sequence>
<keyword evidence="5" id="KW-1185">Reference proteome</keyword>
<dbReference type="EMBL" id="CP002098">
    <property type="protein sequence ID" value="ADM28746.1"/>
    <property type="molecule type" value="Genomic_DNA"/>
</dbReference>
<dbReference type="PANTHER" id="PTHR43343">
    <property type="entry name" value="PEPTIDASE S12"/>
    <property type="match status" value="1"/>
</dbReference>
<evidence type="ECO:0000256" key="2">
    <source>
        <dbReference type="ARBA" id="ARBA00022670"/>
    </source>
</evidence>
<protein>
    <submittedName>
        <fullName evidence="4">Trypsin-like serine protease typically periplasmic contain C-terminal PDZ domain</fullName>
    </submittedName>
</protein>
<dbReference type="AlphaFoldDB" id="E0STG0"/>
<dbReference type="InterPro" id="IPR009003">
    <property type="entry name" value="Peptidase_S1_PA"/>
</dbReference>
<dbReference type="KEGG" id="iag:Igag_1953"/>
<evidence type="ECO:0000313" key="5">
    <source>
        <dbReference type="Proteomes" id="UP000001304"/>
    </source>
</evidence>
<dbReference type="Pfam" id="PF13365">
    <property type="entry name" value="Trypsin_2"/>
    <property type="match status" value="1"/>
</dbReference>
<reference evidence="4 5" key="1">
    <citation type="journal article" date="2010" name="Stand. Genomic Sci.">
        <title>Complete genome sequence of Ignisphaera aggregans type strain (AQ1.S1).</title>
        <authorList>
            <person name="Goker M."/>
            <person name="Held B."/>
            <person name="Lapidus A."/>
            <person name="Nolan M."/>
            <person name="Spring S."/>
            <person name="Yasawong M."/>
            <person name="Lucas S."/>
            <person name="Glavina Del Rio T."/>
            <person name="Tice H."/>
            <person name="Cheng J.F."/>
            <person name="Goodwin L."/>
            <person name="Tapia R."/>
            <person name="Pitluck S."/>
            <person name="Liolios K."/>
            <person name="Ivanova N."/>
            <person name="Mavromatis K."/>
            <person name="Mikhailova N."/>
            <person name="Pati A."/>
            <person name="Chen A."/>
            <person name="Palaniappan K."/>
            <person name="Brambilla E."/>
            <person name="Land M."/>
            <person name="Hauser L."/>
            <person name="Chang Y.J."/>
            <person name="Jeffries C.D."/>
            <person name="Brettin T."/>
            <person name="Detter J.C."/>
            <person name="Han C."/>
            <person name="Rohde M."/>
            <person name="Sikorski J."/>
            <person name="Woyke T."/>
            <person name="Bristow J."/>
            <person name="Eisen J.A."/>
            <person name="Markowitz V."/>
            <person name="Hugenholtz P."/>
            <person name="Kyrpides N.C."/>
            <person name="Klenk H.P."/>
        </authorList>
    </citation>
    <scope>NUCLEOTIDE SEQUENCE [LARGE SCALE GENOMIC DNA]</scope>
    <source>
        <strain evidence="5">DSM 17230 / JCM 13409 / AQ1.S1</strain>
    </source>
</reference>
<keyword evidence="2 4" id="KW-0645">Protease</keyword>
<dbReference type="GO" id="GO:0006508">
    <property type="term" value="P:proteolysis"/>
    <property type="evidence" value="ECO:0007669"/>
    <property type="project" value="UniProtKB-KW"/>
</dbReference>
<dbReference type="SUPFAM" id="SSF50494">
    <property type="entry name" value="Trypsin-like serine proteases"/>
    <property type="match status" value="1"/>
</dbReference>
<organism evidence="4 5">
    <name type="scientific">Ignisphaera aggregans (strain DSM 17230 / JCM 13409 / AQ1.S1)</name>
    <dbReference type="NCBI Taxonomy" id="583356"/>
    <lineage>
        <taxon>Archaea</taxon>
        <taxon>Thermoproteota</taxon>
        <taxon>Thermoprotei</taxon>
        <taxon>Desulfurococcales</taxon>
        <taxon>Desulfurococcaceae</taxon>
        <taxon>Ignisphaera</taxon>
    </lineage>
</organism>
<dbReference type="InterPro" id="IPR043504">
    <property type="entry name" value="Peptidase_S1_PA_chymotrypsin"/>
</dbReference>
<accession>E0STG0</accession>
<dbReference type="GO" id="GO:0004252">
    <property type="term" value="F:serine-type endopeptidase activity"/>
    <property type="evidence" value="ECO:0007669"/>
    <property type="project" value="InterPro"/>
</dbReference>
<dbReference type="PRINTS" id="PR00834">
    <property type="entry name" value="PROTEASES2C"/>
</dbReference>
<dbReference type="InterPro" id="IPR036034">
    <property type="entry name" value="PDZ_sf"/>
</dbReference>
<dbReference type="Proteomes" id="UP000001304">
    <property type="component" value="Chromosome"/>
</dbReference>
<evidence type="ECO:0000313" key="4">
    <source>
        <dbReference type="EMBL" id="ADM28746.1"/>
    </source>
</evidence>
<gene>
    <name evidence="4" type="ordered locus">Igag_1953</name>
</gene>
<evidence type="ECO:0000256" key="3">
    <source>
        <dbReference type="ARBA" id="ARBA00022801"/>
    </source>
</evidence>
<dbReference type="PANTHER" id="PTHR43343:SF3">
    <property type="entry name" value="PROTEASE DO-LIKE 8, CHLOROPLASTIC"/>
    <property type="match status" value="1"/>
</dbReference>
<dbReference type="InterPro" id="IPR001940">
    <property type="entry name" value="Peptidase_S1C"/>
</dbReference>
<name>E0STG0_IGNAA</name>
<proteinExistence type="inferred from homology"/>
<keyword evidence="3" id="KW-0378">Hydrolase</keyword>
<dbReference type="Gene3D" id="2.40.10.10">
    <property type="entry name" value="Trypsin-like serine proteases"/>
    <property type="match status" value="2"/>
</dbReference>
<dbReference type="STRING" id="583356.Igag_1953"/>
<dbReference type="InterPro" id="IPR051201">
    <property type="entry name" value="Chloro_Bact_Ser_Proteases"/>
</dbReference>
<dbReference type="BioCyc" id="IAGG583356:GHAH-1942-MONOMER"/>
<comment type="similarity">
    <text evidence="1">Belongs to the peptidase S1C family.</text>
</comment>
<evidence type="ECO:0000256" key="1">
    <source>
        <dbReference type="ARBA" id="ARBA00010541"/>
    </source>
</evidence>
<dbReference type="SUPFAM" id="SSF50156">
    <property type="entry name" value="PDZ domain-like"/>
    <property type="match status" value="1"/>
</dbReference>